<proteinExistence type="predicted"/>
<feature type="non-terminal residue" evidence="1">
    <location>
        <position position="37"/>
    </location>
</feature>
<dbReference type="EMBL" id="UINC01079306">
    <property type="protein sequence ID" value="SVC21178.1"/>
    <property type="molecule type" value="Genomic_DNA"/>
</dbReference>
<evidence type="ECO:0000313" key="1">
    <source>
        <dbReference type="EMBL" id="SVC21178.1"/>
    </source>
</evidence>
<sequence>MSVIDKLMVVTSAILTLKDQLWKLLTPIKANANLLER</sequence>
<accession>A0A382KA07</accession>
<reference evidence="1" key="1">
    <citation type="submission" date="2018-05" db="EMBL/GenBank/DDBJ databases">
        <authorList>
            <person name="Lanie J.A."/>
            <person name="Ng W.-L."/>
            <person name="Kazmierczak K.M."/>
            <person name="Andrzejewski T.M."/>
            <person name="Davidsen T.M."/>
            <person name="Wayne K.J."/>
            <person name="Tettelin H."/>
            <person name="Glass J.I."/>
            <person name="Rusch D."/>
            <person name="Podicherti R."/>
            <person name="Tsui H.-C.T."/>
            <person name="Winkler M.E."/>
        </authorList>
    </citation>
    <scope>NUCLEOTIDE SEQUENCE</scope>
</reference>
<organism evidence="1">
    <name type="scientific">marine metagenome</name>
    <dbReference type="NCBI Taxonomy" id="408172"/>
    <lineage>
        <taxon>unclassified sequences</taxon>
        <taxon>metagenomes</taxon>
        <taxon>ecological metagenomes</taxon>
    </lineage>
</organism>
<protein>
    <submittedName>
        <fullName evidence="1">Uncharacterized protein</fullName>
    </submittedName>
</protein>
<dbReference type="AlphaFoldDB" id="A0A382KA07"/>
<name>A0A382KA07_9ZZZZ</name>
<gene>
    <name evidence="1" type="ORF">METZ01_LOCUS274032</name>
</gene>